<evidence type="ECO:0000313" key="3">
    <source>
        <dbReference type="Proteomes" id="UP000027138"/>
    </source>
</evidence>
<evidence type="ECO:0000256" key="1">
    <source>
        <dbReference type="SAM" id="MobiDB-lite"/>
    </source>
</evidence>
<dbReference type="EMBL" id="KK914353">
    <property type="protein sequence ID" value="KDP38998.1"/>
    <property type="molecule type" value="Genomic_DNA"/>
</dbReference>
<proteinExistence type="predicted"/>
<dbReference type="AlphaFoldDB" id="A0A067KVH4"/>
<feature type="compositionally biased region" description="Polar residues" evidence="1">
    <location>
        <begin position="25"/>
        <end position="35"/>
    </location>
</feature>
<reference evidence="2 3" key="1">
    <citation type="journal article" date="2014" name="PLoS ONE">
        <title>Global Analysis of Gene Expression Profiles in Physic Nut (Jatropha curcas L.) Seedlings Exposed to Salt Stress.</title>
        <authorList>
            <person name="Zhang L."/>
            <person name="Zhang C."/>
            <person name="Wu P."/>
            <person name="Chen Y."/>
            <person name="Li M."/>
            <person name="Jiang H."/>
            <person name="Wu G."/>
        </authorList>
    </citation>
    <scope>NUCLEOTIDE SEQUENCE [LARGE SCALE GENOMIC DNA]</scope>
    <source>
        <strain evidence="3">cv. GZQX0401</strain>
        <tissue evidence="2">Young leaves</tissue>
    </source>
</reference>
<keyword evidence="3" id="KW-1185">Reference proteome</keyword>
<protein>
    <submittedName>
        <fullName evidence="2">Uncharacterized protein</fullName>
    </submittedName>
</protein>
<dbReference type="Proteomes" id="UP000027138">
    <property type="component" value="Unassembled WGS sequence"/>
</dbReference>
<organism evidence="2 3">
    <name type="scientific">Jatropha curcas</name>
    <name type="common">Barbados nut</name>
    <dbReference type="NCBI Taxonomy" id="180498"/>
    <lineage>
        <taxon>Eukaryota</taxon>
        <taxon>Viridiplantae</taxon>
        <taxon>Streptophyta</taxon>
        <taxon>Embryophyta</taxon>
        <taxon>Tracheophyta</taxon>
        <taxon>Spermatophyta</taxon>
        <taxon>Magnoliopsida</taxon>
        <taxon>eudicotyledons</taxon>
        <taxon>Gunneridae</taxon>
        <taxon>Pentapetalae</taxon>
        <taxon>rosids</taxon>
        <taxon>fabids</taxon>
        <taxon>Malpighiales</taxon>
        <taxon>Euphorbiaceae</taxon>
        <taxon>Crotonoideae</taxon>
        <taxon>Jatropheae</taxon>
        <taxon>Jatropha</taxon>
    </lineage>
</organism>
<sequence>MAAKQVKQNAIAVKRKAKIAAKLANSRNDNQQQVSSKRRNTKVSSTTEIEEQQHILPT</sequence>
<evidence type="ECO:0000313" key="2">
    <source>
        <dbReference type="EMBL" id="KDP38998.1"/>
    </source>
</evidence>
<feature type="region of interest" description="Disordered" evidence="1">
    <location>
        <begin position="22"/>
        <end position="58"/>
    </location>
</feature>
<gene>
    <name evidence="2" type="ORF">JCGZ_00755</name>
</gene>
<name>A0A067KVH4_JATCU</name>
<accession>A0A067KVH4</accession>